<protein>
    <submittedName>
        <fullName evidence="1">Uncharacterized protein</fullName>
    </submittedName>
</protein>
<name>A0AAV4PWB4_CAEEX</name>
<accession>A0AAV4PWB4</accession>
<organism evidence="1 2">
    <name type="scientific">Caerostris extrusa</name>
    <name type="common">Bark spider</name>
    <name type="synonym">Caerostris bankana</name>
    <dbReference type="NCBI Taxonomy" id="172846"/>
    <lineage>
        <taxon>Eukaryota</taxon>
        <taxon>Metazoa</taxon>
        <taxon>Ecdysozoa</taxon>
        <taxon>Arthropoda</taxon>
        <taxon>Chelicerata</taxon>
        <taxon>Arachnida</taxon>
        <taxon>Araneae</taxon>
        <taxon>Araneomorphae</taxon>
        <taxon>Entelegynae</taxon>
        <taxon>Araneoidea</taxon>
        <taxon>Araneidae</taxon>
        <taxon>Caerostris</taxon>
    </lineage>
</organism>
<proteinExistence type="predicted"/>
<evidence type="ECO:0000313" key="1">
    <source>
        <dbReference type="EMBL" id="GIY00182.1"/>
    </source>
</evidence>
<keyword evidence="2" id="KW-1185">Reference proteome</keyword>
<dbReference type="AlphaFoldDB" id="A0AAV4PWB4"/>
<reference evidence="1 2" key="1">
    <citation type="submission" date="2021-06" db="EMBL/GenBank/DDBJ databases">
        <title>Caerostris extrusa draft genome.</title>
        <authorList>
            <person name="Kono N."/>
            <person name="Arakawa K."/>
        </authorList>
    </citation>
    <scope>NUCLEOTIDE SEQUENCE [LARGE SCALE GENOMIC DNA]</scope>
</reference>
<sequence length="120" mass="12893">MPKVPETEDAAKPSRRCCATGFHGKKVTQGVSFASMVQGAPPTPSLVPTTGNQHNHQIVQNQAAFGRGQYVVVKGDEIRLFRVLRPACMRNQKKCLGIGPPSTLICKHSRSSSTFAATST</sequence>
<evidence type="ECO:0000313" key="2">
    <source>
        <dbReference type="Proteomes" id="UP001054945"/>
    </source>
</evidence>
<comment type="caution">
    <text evidence="1">The sequence shown here is derived from an EMBL/GenBank/DDBJ whole genome shotgun (WGS) entry which is preliminary data.</text>
</comment>
<gene>
    <name evidence="1" type="ORF">CEXT_175341</name>
</gene>
<dbReference type="EMBL" id="BPLR01005154">
    <property type="protein sequence ID" value="GIY00182.1"/>
    <property type="molecule type" value="Genomic_DNA"/>
</dbReference>
<dbReference type="Proteomes" id="UP001054945">
    <property type="component" value="Unassembled WGS sequence"/>
</dbReference>